<dbReference type="SUPFAM" id="SSF63829">
    <property type="entry name" value="Calcium-dependent phosphotriesterase"/>
    <property type="match status" value="1"/>
</dbReference>
<name>A0ABS9Y1W6_9ACTN</name>
<dbReference type="Proteomes" id="UP001165269">
    <property type="component" value="Unassembled WGS sequence"/>
</dbReference>
<feature type="chain" id="PRO_5047449987" evidence="1">
    <location>
        <begin position="37"/>
        <end position="319"/>
    </location>
</feature>
<keyword evidence="1" id="KW-0732">Signal</keyword>
<dbReference type="Gene3D" id="2.120.10.30">
    <property type="entry name" value="TolB, C-terminal domain"/>
    <property type="match status" value="1"/>
</dbReference>
<evidence type="ECO:0000313" key="2">
    <source>
        <dbReference type="EMBL" id="MCI3271203.1"/>
    </source>
</evidence>
<sequence length="319" mass="33490">MTRTYPHPHRPSRRALLGSAALAGLAVAAGAGTASAAPSAGEATWPTEFPLPDGWLPEGIAIGGKPFAYLGSRANGALYRTDLRTGEGGVLYAGATGQVAVGLKLDRDGLLYVAGSTGVARVHDSRTGELLKTYQLTEATGHFINDVTLLGDRAWFTDSRAAALYGVPRGRDGEVRALPLTGDWVQTPDVNNANGVVGTPDGRGLIVVSSTPGKLYNVSLRTGHATEITLSGAADVANGDGLWRIGRTLYVVQNRLNLISVFDLDAKATTATLRSTITDPRFDVPTTAARFGSRLYLVNARFTSPQTPETTFNAVAVSI</sequence>
<reference evidence="2" key="1">
    <citation type="submission" date="2022-03" db="EMBL/GenBank/DDBJ databases">
        <title>Streptomyces 7R015 and 7R016 isolated from Barleria lupulina in Thailand.</title>
        <authorList>
            <person name="Kanchanasin P."/>
            <person name="Phongsopitanun W."/>
            <person name="Tanasupawat S."/>
        </authorList>
    </citation>
    <scope>NUCLEOTIDE SEQUENCE</scope>
    <source>
        <strain evidence="2">7R015</strain>
    </source>
</reference>
<comment type="caution">
    <text evidence="2">The sequence shown here is derived from an EMBL/GenBank/DDBJ whole genome shotgun (WGS) entry which is preliminary data.</text>
</comment>
<protein>
    <submittedName>
        <fullName evidence="2">Superoxide dismutase</fullName>
    </submittedName>
</protein>
<evidence type="ECO:0000256" key="1">
    <source>
        <dbReference type="SAM" id="SignalP"/>
    </source>
</evidence>
<dbReference type="EMBL" id="JALDAY010000002">
    <property type="protein sequence ID" value="MCI3271203.1"/>
    <property type="molecule type" value="Genomic_DNA"/>
</dbReference>
<organism evidence="2 3">
    <name type="scientific">Streptomyces cylindrosporus</name>
    <dbReference type="NCBI Taxonomy" id="2927583"/>
    <lineage>
        <taxon>Bacteria</taxon>
        <taxon>Bacillati</taxon>
        <taxon>Actinomycetota</taxon>
        <taxon>Actinomycetes</taxon>
        <taxon>Kitasatosporales</taxon>
        <taxon>Streptomycetaceae</taxon>
        <taxon>Streptomyces</taxon>
    </lineage>
</organism>
<dbReference type="InterPro" id="IPR006311">
    <property type="entry name" value="TAT_signal"/>
</dbReference>
<accession>A0ABS9Y1W6</accession>
<dbReference type="PROSITE" id="PS51318">
    <property type="entry name" value="TAT"/>
    <property type="match status" value="1"/>
</dbReference>
<feature type="signal peptide" evidence="1">
    <location>
        <begin position="1"/>
        <end position="36"/>
    </location>
</feature>
<keyword evidence="3" id="KW-1185">Reference proteome</keyword>
<dbReference type="RefSeq" id="WP_242763310.1">
    <property type="nucleotide sequence ID" value="NZ_JALDAY010000002.1"/>
</dbReference>
<proteinExistence type="predicted"/>
<dbReference type="InterPro" id="IPR011042">
    <property type="entry name" value="6-blade_b-propeller_TolB-like"/>
</dbReference>
<evidence type="ECO:0000313" key="3">
    <source>
        <dbReference type="Proteomes" id="UP001165269"/>
    </source>
</evidence>
<gene>
    <name evidence="2" type="ORF">MQP27_08765</name>
</gene>